<evidence type="ECO:0000256" key="4">
    <source>
        <dbReference type="ARBA" id="ARBA00023239"/>
    </source>
</evidence>
<dbReference type="InterPro" id="IPR006913">
    <property type="entry name" value="CENP-V/GFA"/>
</dbReference>
<sequence length="141" mass="15183">MPAGGCFCEKVQYKYEGEIQGKALCHCRDCQKITGSTYSTNIIVPGDKFEVTKGSPKTISKKADSGNEITSHFCGDCGSTMWRDGKTFGESKVIKVGSLDDTKAFDDAKPAIELYAPERISWVSGVNGASQLKEMPGSAEV</sequence>
<dbReference type="OrthoDB" id="406544at2759"/>
<dbReference type="Proteomes" id="UP001175353">
    <property type="component" value="Unassembled WGS sequence"/>
</dbReference>
<evidence type="ECO:0000313" key="9">
    <source>
        <dbReference type="Proteomes" id="UP001175353"/>
    </source>
</evidence>
<gene>
    <name evidence="7" type="ORF">B0A54_10724</name>
    <name evidence="6" type="ORF">LTR91_021304</name>
</gene>
<dbReference type="GO" id="GO:0016846">
    <property type="term" value="F:carbon-sulfur lyase activity"/>
    <property type="evidence" value="ECO:0007669"/>
    <property type="project" value="InterPro"/>
</dbReference>
<dbReference type="PROSITE" id="PS51891">
    <property type="entry name" value="CENP_V_GFA"/>
    <property type="match status" value="1"/>
</dbReference>
<dbReference type="EMBL" id="NAJP01000045">
    <property type="protein sequence ID" value="TKA38433.1"/>
    <property type="molecule type" value="Genomic_DNA"/>
</dbReference>
<protein>
    <recommendedName>
        <fullName evidence="5">CENP-V/GFA domain-containing protein</fullName>
    </recommendedName>
</protein>
<keyword evidence="9" id="KW-1185">Reference proteome</keyword>
<dbReference type="AlphaFoldDB" id="A0A4U0URP4"/>
<dbReference type="PANTHER" id="PTHR33337">
    <property type="entry name" value="GFA DOMAIN-CONTAINING PROTEIN"/>
    <property type="match status" value="1"/>
</dbReference>
<evidence type="ECO:0000259" key="5">
    <source>
        <dbReference type="PROSITE" id="PS51891"/>
    </source>
</evidence>
<dbReference type="GO" id="GO:0046872">
    <property type="term" value="F:metal ion binding"/>
    <property type="evidence" value="ECO:0007669"/>
    <property type="project" value="UniProtKB-KW"/>
</dbReference>
<dbReference type="SUPFAM" id="SSF51316">
    <property type="entry name" value="Mss4-like"/>
    <property type="match status" value="1"/>
</dbReference>
<accession>A0A4U0URP4</accession>
<reference evidence="6" key="2">
    <citation type="submission" date="2023-06" db="EMBL/GenBank/DDBJ databases">
        <title>Black Yeasts Isolated from many extreme environments.</title>
        <authorList>
            <person name="Coleine C."/>
            <person name="Stajich J.E."/>
            <person name="Selbmann L."/>
        </authorList>
    </citation>
    <scope>NUCLEOTIDE SEQUENCE</scope>
    <source>
        <strain evidence="6">CCFEE 5200</strain>
    </source>
</reference>
<evidence type="ECO:0000256" key="1">
    <source>
        <dbReference type="ARBA" id="ARBA00005495"/>
    </source>
</evidence>
<dbReference type="InterPro" id="IPR011057">
    <property type="entry name" value="Mss4-like_sf"/>
</dbReference>
<dbReference type="Pfam" id="PF04828">
    <property type="entry name" value="GFA"/>
    <property type="match status" value="1"/>
</dbReference>
<dbReference type="STRING" id="329885.A0A4U0URP4"/>
<organism evidence="7 8">
    <name type="scientific">Friedmanniomyces endolithicus</name>
    <dbReference type="NCBI Taxonomy" id="329885"/>
    <lineage>
        <taxon>Eukaryota</taxon>
        <taxon>Fungi</taxon>
        <taxon>Dikarya</taxon>
        <taxon>Ascomycota</taxon>
        <taxon>Pezizomycotina</taxon>
        <taxon>Dothideomycetes</taxon>
        <taxon>Dothideomycetidae</taxon>
        <taxon>Mycosphaerellales</taxon>
        <taxon>Teratosphaeriaceae</taxon>
        <taxon>Friedmanniomyces</taxon>
    </lineage>
</organism>
<feature type="domain" description="CENP-V/GFA" evidence="5">
    <location>
        <begin position="2"/>
        <end position="106"/>
    </location>
</feature>
<comment type="similarity">
    <text evidence="1">Belongs to the Gfa family.</text>
</comment>
<reference evidence="7 8" key="1">
    <citation type="submission" date="2017-03" db="EMBL/GenBank/DDBJ databases">
        <title>Genomes of endolithic fungi from Antarctica.</title>
        <authorList>
            <person name="Coleine C."/>
            <person name="Masonjones S."/>
            <person name="Stajich J.E."/>
        </authorList>
    </citation>
    <scope>NUCLEOTIDE SEQUENCE [LARGE SCALE GENOMIC DNA]</scope>
    <source>
        <strain evidence="7 8">CCFEE 5311</strain>
    </source>
</reference>
<evidence type="ECO:0000256" key="2">
    <source>
        <dbReference type="ARBA" id="ARBA00022723"/>
    </source>
</evidence>
<proteinExistence type="inferred from homology"/>
<evidence type="ECO:0000313" key="7">
    <source>
        <dbReference type="EMBL" id="TKA38433.1"/>
    </source>
</evidence>
<evidence type="ECO:0000313" key="8">
    <source>
        <dbReference type="Proteomes" id="UP000310066"/>
    </source>
</evidence>
<dbReference type="EMBL" id="JAUJLE010000376">
    <property type="protein sequence ID" value="KAK0958503.1"/>
    <property type="molecule type" value="Genomic_DNA"/>
</dbReference>
<dbReference type="Proteomes" id="UP000310066">
    <property type="component" value="Unassembled WGS sequence"/>
</dbReference>
<dbReference type="PANTHER" id="PTHR33337:SF30">
    <property type="entry name" value="DUF636 DOMAIN PROTEIN (AFU_ORTHOLOGUE AFUA_1G03180)"/>
    <property type="match status" value="1"/>
</dbReference>
<name>A0A4U0URP4_9PEZI</name>
<evidence type="ECO:0000313" key="6">
    <source>
        <dbReference type="EMBL" id="KAK0958503.1"/>
    </source>
</evidence>
<keyword evidence="2" id="KW-0479">Metal-binding</keyword>
<dbReference type="Gene3D" id="3.90.1590.10">
    <property type="entry name" value="glutathione-dependent formaldehyde- activating enzyme (gfa)"/>
    <property type="match status" value="1"/>
</dbReference>
<keyword evidence="3" id="KW-0862">Zinc</keyword>
<keyword evidence="4" id="KW-0456">Lyase</keyword>
<evidence type="ECO:0000256" key="3">
    <source>
        <dbReference type="ARBA" id="ARBA00022833"/>
    </source>
</evidence>
<comment type="caution">
    <text evidence="7">The sequence shown here is derived from an EMBL/GenBank/DDBJ whole genome shotgun (WGS) entry which is preliminary data.</text>
</comment>